<reference evidence="1 2" key="1">
    <citation type="submission" date="2023-01" db="EMBL/GenBank/DDBJ databases">
        <title>Minimal conservation of predation-associated metabolite biosynthetic gene clusters underscores biosynthetic potential of Myxococcota including descriptions for ten novel species: Archangium lansinium sp. nov., Myxococcus landrumus sp. nov., Nannocystis bai.</title>
        <authorList>
            <person name="Ahearne A."/>
            <person name="Stevens C."/>
            <person name="Dowd S."/>
        </authorList>
    </citation>
    <scope>NUCLEOTIDE SEQUENCE [LARGE SCALE GENOMIC DNA]</scope>
    <source>
        <strain evidence="1 2">WIWO2</strain>
    </source>
</reference>
<keyword evidence="2" id="KW-1185">Reference proteome</keyword>
<evidence type="ECO:0000313" key="2">
    <source>
        <dbReference type="Proteomes" id="UP001217485"/>
    </source>
</evidence>
<dbReference type="EMBL" id="JAQNDK010000005">
    <property type="protein sequence ID" value="MDC0684234.1"/>
    <property type="molecule type" value="Genomic_DNA"/>
</dbReference>
<dbReference type="Proteomes" id="UP001217485">
    <property type="component" value="Unassembled WGS sequence"/>
</dbReference>
<accession>A0ABT5CCS0</accession>
<proteinExistence type="predicted"/>
<sequence length="113" mass="12217">MRSWISARRILCVLLLAPLVLGMGISEQEFLCENAAAHLEECCPSFSATPALCRQNVGCNGDEELWLTADESRCIQDRECGDLVASNVCEQAATRMKLAEGGSTGVARPVVCR</sequence>
<organism evidence="1 2">
    <name type="scientific">Sorangium atrum</name>
    <dbReference type="NCBI Taxonomy" id="2995308"/>
    <lineage>
        <taxon>Bacteria</taxon>
        <taxon>Pseudomonadati</taxon>
        <taxon>Myxococcota</taxon>
        <taxon>Polyangia</taxon>
        <taxon>Polyangiales</taxon>
        <taxon>Polyangiaceae</taxon>
        <taxon>Sorangium</taxon>
    </lineage>
</organism>
<name>A0ABT5CCS0_9BACT</name>
<evidence type="ECO:0000313" key="1">
    <source>
        <dbReference type="EMBL" id="MDC0684234.1"/>
    </source>
</evidence>
<protein>
    <recommendedName>
        <fullName evidence="3">Secreted protein</fullName>
    </recommendedName>
</protein>
<evidence type="ECO:0008006" key="3">
    <source>
        <dbReference type="Google" id="ProtNLM"/>
    </source>
</evidence>
<gene>
    <name evidence="1" type="ORF">POL72_41310</name>
</gene>
<dbReference type="RefSeq" id="WP_272102358.1">
    <property type="nucleotide sequence ID" value="NZ_JAQNDK010000005.1"/>
</dbReference>
<comment type="caution">
    <text evidence="1">The sequence shown here is derived from an EMBL/GenBank/DDBJ whole genome shotgun (WGS) entry which is preliminary data.</text>
</comment>